<dbReference type="Gene3D" id="3.40.50.1010">
    <property type="entry name" value="5'-nuclease"/>
    <property type="match status" value="1"/>
</dbReference>
<dbReference type="PANTHER" id="PTHR33653">
    <property type="entry name" value="RIBONUCLEASE VAPC2"/>
    <property type="match status" value="1"/>
</dbReference>
<dbReference type="Pfam" id="PF01850">
    <property type="entry name" value="PIN"/>
    <property type="match status" value="1"/>
</dbReference>
<evidence type="ECO:0000256" key="1">
    <source>
        <dbReference type="ARBA" id="ARBA00001946"/>
    </source>
</evidence>
<evidence type="ECO:0000313" key="9">
    <source>
        <dbReference type="EMBL" id="GAA1782324.1"/>
    </source>
</evidence>
<evidence type="ECO:0000313" key="10">
    <source>
        <dbReference type="Proteomes" id="UP001499938"/>
    </source>
</evidence>
<keyword evidence="4" id="KW-0479">Metal-binding</keyword>
<dbReference type="InterPro" id="IPR029060">
    <property type="entry name" value="PIN-like_dom_sf"/>
</dbReference>
<dbReference type="SUPFAM" id="SSF88723">
    <property type="entry name" value="PIN domain-like"/>
    <property type="match status" value="1"/>
</dbReference>
<organism evidence="9 10">
    <name type="scientific">Nostocoides veronense</name>
    <dbReference type="NCBI Taxonomy" id="330836"/>
    <lineage>
        <taxon>Bacteria</taxon>
        <taxon>Bacillati</taxon>
        <taxon>Actinomycetota</taxon>
        <taxon>Actinomycetes</taxon>
        <taxon>Micrococcales</taxon>
        <taxon>Intrasporangiaceae</taxon>
        <taxon>Nostocoides</taxon>
    </lineage>
</organism>
<accession>A0ABP4XN18</accession>
<dbReference type="RefSeq" id="WP_344080769.1">
    <property type="nucleotide sequence ID" value="NZ_BAAAPO010000007.1"/>
</dbReference>
<dbReference type="EMBL" id="BAAAPO010000007">
    <property type="protein sequence ID" value="GAA1782324.1"/>
    <property type="molecule type" value="Genomic_DNA"/>
</dbReference>
<comment type="caution">
    <text evidence="9">The sequence shown here is derived from an EMBL/GenBank/DDBJ whole genome shotgun (WGS) entry which is preliminary data.</text>
</comment>
<keyword evidence="5" id="KW-0378">Hydrolase</keyword>
<evidence type="ECO:0000256" key="5">
    <source>
        <dbReference type="ARBA" id="ARBA00022801"/>
    </source>
</evidence>
<dbReference type="PANTHER" id="PTHR33653:SF1">
    <property type="entry name" value="RIBONUCLEASE VAPC2"/>
    <property type="match status" value="1"/>
</dbReference>
<dbReference type="Proteomes" id="UP001499938">
    <property type="component" value="Unassembled WGS sequence"/>
</dbReference>
<evidence type="ECO:0000259" key="8">
    <source>
        <dbReference type="Pfam" id="PF01850"/>
    </source>
</evidence>
<dbReference type="CDD" id="cd18731">
    <property type="entry name" value="PIN_NgFitB-like"/>
    <property type="match status" value="1"/>
</dbReference>
<name>A0ABP4XN18_9MICO</name>
<protein>
    <submittedName>
        <fullName evidence="9">Type II toxin-antitoxin system VapC family toxin</fullName>
    </submittedName>
</protein>
<gene>
    <name evidence="9" type="ORF">GCM10009811_04820</name>
</gene>
<evidence type="ECO:0000256" key="7">
    <source>
        <dbReference type="ARBA" id="ARBA00038093"/>
    </source>
</evidence>
<keyword evidence="10" id="KW-1185">Reference proteome</keyword>
<evidence type="ECO:0000256" key="4">
    <source>
        <dbReference type="ARBA" id="ARBA00022723"/>
    </source>
</evidence>
<comment type="cofactor">
    <cofactor evidence="1">
        <name>Mg(2+)</name>
        <dbReference type="ChEBI" id="CHEBI:18420"/>
    </cofactor>
</comment>
<feature type="domain" description="PIN" evidence="8">
    <location>
        <begin position="2"/>
        <end position="124"/>
    </location>
</feature>
<keyword evidence="2" id="KW-1277">Toxin-antitoxin system</keyword>
<comment type="similarity">
    <text evidence="7">Belongs to the PINc/VapC protein family.</text>
</comment>
<evidence type="ECO:0000256" key="2">
    <source>
        <dbReference type="ARBA" id="ARBA00022649"/>
    </source>
</evidence>
<keyword evidence="3" id="KW-0540">Nuclease</keyword>
<reference evidence="10" key="1">
    <citation type="journal article" date="2019" name="Int. J. Syst. Evol. Microbiol.">
        <title>The Global Catalogue of Microorganisms (GCM) 10K type strain sequencing project: providing services to taxonomists for standard genome sequencing and annotation.</title>
        <authorList>
            <consortium name="The Broad Institute Genomics Platform"/>
            <consortium name="The Broad Institute Genome Sequencing Center for Infectious Disease"/>
            <person name="Wu L."/>
            <person name="Ma J."/>
        </authorList>
    </citation>
    <scope>NUCLEOTIDE SEQUENCE [LARGE SCALE GENOMIC DNA]</scope>
    <source>
        <strain evidence="10">JCM 15592</strain>
    </source>
</reference>
<dbReference type="InterPro" id="IPR002716">
    <property type="entry name" value="PIN_dom"/>
</dbReference>
<keyword evidence="6" id="KW-0460">Magnesium</keyword>
<evidence type="ECO:0000256" key="3">
    <source>
        <dbReference type="ARBA" id="ARBA00022722"/>
    </source>
</evidence>
<evidence type="ECO:0000256" key="6">
    <source>
        <dbReference type="ARBA" id="ARBA00022842"/>
    </source>
</evidence>
<proteinExistence type="inferred from homology"/>
<dbReference type="InterPro" id="IPR050556">
    <property type="entry name" value="Type_II_TA_system_RNase"/>
</dbReference>
<sequence>MIVLDTNVVSEVLKPHPDMRVVSWLESLNDDVAITAITLAELLAGLRRLPDGARKSELTFRVETAIRPYRRAGAVISFDEAAASHYADILAARDGAGLPIATADAQIAAICRSRVSVCVTRNTKDFLLTGVTLFDPWTGEHHPPS</sequence>